<gene>
    <name evidence="1" type="ORF">BKG62_02110</name>
</gene>
<sequence length="408" mass="45551">MIQRGADLTTDQLRDLIQDAHMNFLLGAGTSMPFFSLLGDIENLLTSIETAEADTSVKRFAQARVYASFFREVIAKNLPLLKRSNGSETIIESYKAFLQTLNRLLLRRRSAILNKQVNLFTTNVDLTIELASEALQLELNDGFSGRFTPRFSTSNFGSVISRRSLQYDNLSEIPTFNLLKLHGSVGWRTLEVSQPEDGTRSEIRFDGSLTRVVRTGEALQPLADELSPLANETTISELLEEVPEPAPNVSNFLNAYHELAIVNPTKTKFQQTVLNQNYYDLLRLFANELEKENTVLFAIGFSCRDEHIRELIVRAARVNPTLQVIVFAHSTKSADGIEKEFVGQPVTNGNIRIVEPPASEADEETVRFDLNTITGHFFEPLVPQPTRPAATQVEVNVSMQPPLVPGDG</sequence>
<accession>A0AB73LH67</accession>
<dbReference type="EMBL" id="MLHW01000001">
    <property type="protein sequence ID" value="OHT55006.1"/>
    <property type="molecule type" value="Genomic_DNA"/>
</dbReference>
<comment type="caution">
    <text evidence="1">The sequence shown here is derived from an EMBL/GenBank/DDBJ whole genome shotgun (WGS) entry which is preliminary data.</text>
</comment>
<organism evidence="1 2">
    <name type="scientific">Mycobacteroides chelonae</name>
    <name type="common">Mycobacterium chelonae</name>
    <dbReference type="NCBI Taxonomy" id="1774"/>
    <lineage>
        <taxon>Bacteria</taxon>
        <taxon>Bacillati</taxon>
        <taxon>Actinomycetota</taxon>
        <taxon>Actinomycetes</taxon>
        <taxon>Mycobacteriales</taxon>
        <taxon>Mycobacteriaceae</taxon>
        <taxon>Mycobacteroides</taxon>
    </lineage>
</organism>
<evidence type="ECO:0008006" key="3">
    <source>
        <dbReference type="Google" id="ProtNLM"/>
    </source>
</evidence>
<dbReference type="AlphaFoldDB" id="A0AB73LH67"/>
<evidence type="ECO:0000313" key="2">
    <source>
        <dbReference type="Proteomes" id="UP000180113"/>
    </source>
</evidence>
<evidence type="ECO:0000313" key="1">
    <source>
        <dbReference type="EMBL" id="OHT55006.1"/>
    </source>
</evidence>
<reference evidence="1 2" key="1">
    <citation type="submission" date="2016-10" db="EMBL/GenBank/DDBJ databases">
        <title>Evaluation of Human, Animal and Environmental Mycobacterium chelonae Isolates by Core Genome Phylogenomic Analysis, Targeted Gene Comparison, and Anti-microbial Susceptibility Patterns: A Tale of Mistaken Identities.</title>
        <authorList>
            <person name="Fogelson S.B."/>
            <person name="Camus A.C."/>
            <person name="Lorenz W."/>
            <person name="Vasireddy R."/>
            <person name="Vasireddy S."/>
            <person name="Smith T."/>
            <person name="Brown-Elliott B.A."/>
            <person name="Wallace R.J.Jr."/>
            <person name="Hasan N.A."/>
            <person name="Reischl U."/>
            <person name="Sanchez S."/>
        </authorList>
    </citation>
    <scope>NUCLEOTIDE SEQUENCE [LARGE SCALE GENOMIC DNA]</scope>
    <source>
        <strain evidence="1 2">42895</strain>
    </source>
</reference>
<proteinExistence type="predicted"/>
<dbReference type="Proteomes" id="UP000180113">
    <property type="component" value="Unassembled WGS sequence"/>
</dbReference>
<protein>
    <recommendedName>
        <fullName evidence="3">SIR2-like domain-containing protein</fullName>
    </recommendedName>
</protein>
<name>A0AB73LH67_MYCCH</name>